<feature type="domain" description="TOG" evidence="6">
    <location>
        <begin position="936"/>
        <end position="1161"/>
    </location>
</feature>
<comment type="subcellular location">
    <subcellularLocation>
        <location evidence="1">Cytoplasm</location>
        <location evidence="1">Cytoskeleton</location>
    </subcellularLocation>
</comment>
<dbReference type="GO" id="GO:0008017">
    <property type="term" value="F:microtubule binding"/>
    <property type="evidence" value="ECO:0007669"/>
    <property type="project" value="TreeGrafter"/>
</dbReference>
<protein>
    <recommendedName>
        <fullName evidence="6">TOG domain-containing protein</fullName>
    </recommendedName>
</protein>
<gene>
    <name evidence="7" type="ORF">SteCoe_37168</name>
</gene>
<dbReference type="OrthoDB" id="289408at2759"/>
<evidence type="ECO:0000313" key="8">
    <source>
        <dbReference type="Proteomes" id="UP000187209"/>
    </source>
</evidence>
<comment type="caution">
    <text evidence="7">The sequence shown here is derived from an EMBL/GenBank/DDBJ whole genome shotgun (WGS) entry which is preliminary data.</text>
</comment>
<keyword evidence="4" id="KW-0206">Cytoskeleton</keyword>
<feature type="domain" description="TOG" evidence="6">
    <location>
        <begin position="2"/>
        <end position="224"/>
    </location>
</feature>
<feature type="repeat" description="HEAT" evidence="5">
    <location>
        <begin position="1107"/>
        <end position="1144"/>
    </location>
</feature>
<dbReference type="PANTHER" id="PTHR21567:SF87">
    <property type="entry name" value="CRESCERIN-LIKE PROTEIN CHE-12"/>
    <property type="match status" value="1"/>
</dbReference>
<sequence>MEVLVEEASNSDILRKKQALERIFTEIRKNRGALPISNLSRFFSMVKERLLENDWDLLSLTLQICQEIIPNFGPDLESNFSSLLPNIIILIADLRSGISKSATNILSIYIKTTRNMESIMSASIKYGLCHEDWKIRHKVLLNIIPFINLDLSFTLNVQEMKRILERVISLIKDPSVQVSESAKDVAAGLKDLCYDFNAVFSKLSLAYQQIFQEYCEAIRGSAVLRGSFQRISEGTTKSILESLEKPKSFAFQSTSLNNVIGNVPQVYLESNKNNLVFGFIPPELMIQLEDQENWRMRVSAVQELENIVLSMEGFNDVMPYMAVFIRFINKLLEDNNFKVSISALNIAKEIICVPGISQQSNVMQILPVCIGKLGDNKITVRQTAFKVLVGLIKNSKPRAISSVVMPQLCEALGSQNWHIREEVVIVILASMLENVEFDFLTIVPDLAKLLDDPKTKIRYVSTEAFAVLSSKHKAELLQILKPIVDETAMKALSLRFEFKSLPILTEDYVEFPKTFPSSAPVISSPYITINTFASPFNKTIDIVEIPKAPKESITPSTLNSSLSPLNNAKYKRLRPASETNFPVEENSEKPTKKVFIAKNEKNDKPSKMSYHGRFMLKQAQEKGNNEILNKTIADGQNRTFMSSPIISKPKPQENCNEEQPVYLASEDLKKVPNPEDALQKCIVSGSLENWSDQFESLNMLRRLLKHHPEVFLSQVTLHNICLDLIKWADSLRSSLSKNALIVIGEMCENLGRTIDSEISELLKVLVKKAIDTNIFLSEQADVALESMCKYSNENKIIASLISISQTNKNPLSKAIVASSFSKIFKRLKYNASRCKDLDKILVILADYLADAAFDVRNNSKVALLALSEGFSSELDFEKALMRSLNDASKKKVMDTIHSKTGEMRTLSPIKKSAHRELRGTHMLEKSSRNVRTRSIGASQEAPELESIQKLSSDMSSNEWKTRYNSIGSLQDLVLEFSTSIKSSQKLITVIDIFCKGLSDQNLKVHIHTLNALIKIIPVLNKSLEPHLTLIMSSLLPGLGSANSSIREIARDVTNTIIQNLEPSSIIVPVISAVSNTNARSRATLIVLIIELIPKVYEKRPNVIIKNVIPLILKLIEDSKIDVREECSRLVVKVYQVMSASFFEHVPPGKVQKVLDIINDGI</sequence>
<keyword evidence="8" id="KW-1185">Reference proteome</keyword>
<dbReference type="GO" id="GO:1902903">
    <property type="term" value="P:regulation of supramolecular fiber organization"/>
    <property type="evidence" value="ECO:0007669"/>
    <property type="project" value="UniProtKB-ARBA"/>
</dbReference>
<dbReference type="InterPro" id="IPR034085">
    <property type="entry name" value="TOG"/>
</dbReference>
<dbReference type="SMART" id="SM01349">
    <property type="entry name" value="TOG"/>
    <property type="match status" value="4"/>
</dbReference>
<dbReference type="Gene3D" id="1.25.10.10">
    <property type="entry name" value="Leucine-rich Repeat Variant"/>
    <property type="match status" value="4"/>
</dbReference>
<feature type="domain" description="TOG" evidence="6">
    <location>
        <begin position="667"/>
        <end position="906"/>
    </location>
</feature>
<dbReference type="GO" id="GO:0005881">
    <property type="term" value="C:cytoplasmic microtubule"/>
    <property type="evidence" value="ECO:0007669"/>
    <property type="project" value="TreeGrafter"/>
</dbReference>
<accession>A0A1R2ANI8</accession>
<dbReference type="Pfam" id="PF12348">
    <property type="entry name" value="CLASP_N"/>
    <property type="match status" value="2"/>
</dbReference>
<evidence type="ECO:0000256" key="3">
    <source>
        <dbReference type="ARBA" id="ARBA00022737"/>
    </source>
</evidence>
<evidence type="ECO:0000259" key="6">
    <source>
        <dbReference type="SMART" id="SM01349"/>
    </source>
</evidence>
<evidence type="ECO:0000313" key="7">
    <source>
        <dbReference type="EMBL" id="OMJ66108.1"/>
    </source>
</evidence>
<keyword evidence="3" id="KW-0677">Repeat</keyword>
<dbReference type="Pfam" id="PF21040">
    <property type="entry name" value="CEP104-like_TOG"/>
    <property type="match status" value="1"/>
</dbReference>
<dbReference type="Proteomes" id="UP000187209">
    <property type="component" value="Unassembled WGS sequence"/>
</dbReference>
<feature type="domain" description="TOG" evidence="6">
    <location>
        <begin position="266"/>
        <end position="493"/>
    </location>
</feature>
<dbReference type="AlphaFoldDB" id="A0A1R2ANI8"/>
<evidence type="ECO:0000256" key="1">
    <source>
        <dbReference type="ARBA" id="ARBA00004245"/>
    </source>
</evidence>
<keyword evidence="2" id="KW-0963">Cytoplasm</keyword>
<organism evidence="7 8">
    <name type="scientific">Stentor coeruleus</name>
    <dbReference type="NCBI Taxonomy" id="5963"/>
    <lineage>
        <taxon>Eukaryota</taxon>
        <taxon>Sar</taxon>
        <taxon>Alveolata</taxon>
        <taxon>Ciliophora</taxon>
        <taxon>Postciliodesmatophora</taxon>
        <taxon>Heterotrichea</taxon>
        <taxon>Heterotrichida</taxon>
        <taxon>Stentoridae</taxon>
        <taxon>Stentor</taxon>
    </lineage>
</organism>
<dbReference type="InterPro" id="IPR011989">
    <property type="entry name" value="ARM-like"/>
</dbReference>
<dbReference type="InterPro" id="IPR016024">
    <property type="entry name" value="ARM-type_fold"/>
</dbReference>
<evidence type="ECO:0000256" key="2">
    <source>
        <dbReference type="ARBA" id="ARBA00022490"/>
    </source>
</evidence>
<dbReference type="InterPro" id="IPR021133">
    <property type="entry name" value="HEAT_type_2"/>
</dbReference>
<evidence type="ECO:0000256" key="4">
    <source>
        <dbReference type="ARBA" id="ARBA00023212"/>
    </source>
</evidence>
<dbReference type="PROSITE" id="PS50077">
    <property type="entry name" value="HEAT_REPEAT"/>
    <property type="match status" value="2"/>
</dbReference>
<proteinExistence type="predicted"/>
<name>A0A1R2ANI8_9CILI</name>
<dbReference type="EMBL" id="MPUH01001817">
    <property type="protein sequence ID" value="OMJ66108.1"/>
    <property type="molecule type" value="Genomic_DNA"/>
</dbReference>
<reference evidence="7 8" key="1">
    <citation type="submission" date="2016-11" db="EMBL/GenBank/DDBJ databases">
        <title>The macronuclear genome of Stentor coeruleus: a giant cell with tiny introns.</title>
        <authorList>
            <person name="Slabodnick M."/>
            <person name="Ruby J.G."/>
            <person name="Reiff S.B."/>
            <person name="Swart E.C."/>
            <person name="Gosai S."/>
            <person name="Prabakaran S."/>
            <person name="Witkowska E."/>
            <person name="Larue G.E."/>
            <person name="Fisher S."/>
            <person name="Freeman R.M."/>
            <person name="Gunawardena J."/>
            <person name="Chu W."/>
            <person name="Stover N.A."/>
            <person name="Gregory B.D."/>
            <person name="Nowacki M."/>
            <person name="Derisi J."/>
            <person name="Roy S.W."/>
            <person name="Marshall W.F."/>
            <person name="Sood P."/>
        </authorList>
    </citation>
    <scope>NUCLEOTIDE SEQUENCE [LARGE SCALE GENOMIC DNA]</scope>
    <source>
        <strain evidence="7">WM001</strain>
    </source>
</reference>
<dbReference type="InterPro" id="IPR024395">
    <property type="entry name" value="CLASP_N_dom"/>
</dbReference>
<dbReference type="GO" id="GO:0000226">
    <property type="term" value="P:microtubule cytoskeleton organization"/>
    <property type="evidence" value="ECO:0007669"/>
    <property type="project" value="TreeGrafter"/>
</dbReference>
<feature type="repeat" description="HEAT" evidence="5">
    <location>
        <begin position="442"/>
        <end position="478"/>
    </location>
</feature>
<dbReference type="SUPFAM" id="SSF48371">
    <property type="entry name" value="ARM repeat"/>
    <property type="match status" value="3"/>
</dbReference>
<evidence type="ECO:0000256" key="5">
    <source>
        <dbReference type="PROSITE-ProRule" id="PRU00103"/>
    </source>
</evidence>
<dbReference type="GO" id="GO:0031110">
    <property type="term" value="P:regulation of microtubule polymerization or depolymerization"/>
    <property type="evidence" value="ECO:0007669"/>
    <property type="project" value="UniProtKB-ARBA"/>
</dbReference>
<dbReference type="PANTHER" id="PTHR21567">
    <property type="entry name" value="CLASP"/>
    <property type="match status" value="1"/>
</dbReference>